<reference evidence="1 2" key="1">
    <citation type="submission" date="2018-09" db="EMBL/GenBank/DDBJ databases">
        <authorList>
            <consortium name="Pathogen Informatics"/>
        </authorList>
    </citation>
    <scope>NUCLEOTIDE SEQUENCE [LARGE SCALE GENOMIC DNA]</scope>
    <source>
        <strain evidence="1 2">OH-22767</strain>
    </source>
</reference>
<evidence type="ECO:0000313" key="1">
    <source>
        <dbReference type="EMBL" id="SZD71050.1"/>
    </source>
</evidence>
<gene>
    <name evidence="1" type="ORF">SAMEA104719789_00142</name>
</gene>
<proteinExistence type="predicted"/>
<keyword evidence="2" id="KW-1185">Reference proteome</keyword>
<protein>
    <submittedName>
        <fullName evidence="1">Uncharacterized protein</fullName>
    </submittedName>
</protein>
<organism evidence="1 2">
    <name type="scientific">Candidatus Ornithobacterium hominis</name>
    <dbReference type="NCBI Taxonomy" id="2497989"/>
    <lineage>
        <taxon>Bacteria</taxon>
        <taxon>Pseudomonadati</taxon>
        <taxon>Bacteroidota</taxon>
        <taxon>Flavobacteriia</taxon>
        <taxon>Flavobacteriales</taxon>
        <taxon>Weeksellaceae</taxon>
        <taxon>Ornithobacterium</taxon>
    </lineage>
</organism>
<dbReference type="AlphaFoldDB" id="A0A383TUZ5"/>
<evidence type="ECO:0000313" key="2">
    <source>
        <dbReference type="Proteomes" id="UP000262142"/>
    </source>
</evidence>
<accession>A0A383TUZ5</accession>
<name>A0A383TUZ5_9FLAO</name>
<dbReference type="Proteomes" id="UP000262142">
    <property type="component" value="Unassembled WGS sequence"/>
</dbReference>
<sequence>MEYHAQFLLDKEKGKDDARIRFRIKGNGILHFSSLFD</sequence>
<dbReference type="EMBL" id="UNSC01000001">
    <property type="protein sequence ID" value="SZD71050.1"/>
    <property type="molecule type" value="Genomic_DNA"/>
</dbReference>